<dbReference type="GO" id="GO:0005737">
    <property type="term" value="C:cytoplasm"/>
    <property type="evidence" value="ECO:0007669"/>
    <property type="project" value="TreeGrafter"/>
</dbReference>
<dbReference type="Pfam" id="PF22697">
    <property type="entry name" value="SOS1_NGEF_PH"/>
    <property type="match status" value="1"/>
</dbReference>
<dbReference type="InterPro" id="IPR051336">
    <property type="entry name" value="RhoGEF_Guanine_NuclExch_SF"/>
</dbReference>
<dbReference type="PANTHER" id="PTHR22826:SF201">
    <property type="entry name" value="GUANINE NUCLEOTIDE EXCHANGE FACTOR MCF2L2-RELATED"/>
    <property type="match status" value="1"/>
</dbReference>
<dbReference type="CDD" id="cd00160">
    <property type="entry name" value="RhoGEF"/>
    <property type="match status" value="1"/>
</dbReference>
<dbReference type="CDD" id="cd00170">
    <property type="entry name" value="SEC14"/>
    <property type="match status" value="1"/>
</dbReference>
<dbReference type="SUPFAM" id="SSF48065">
    <property type="entry name" value="DBL homology domain (DH-domain)"/>
    <property type="match status" value="1"/>
</dbReference>
<evidence type="ECO:0000259" key="6">
    <source>
        <dbReference type="PROSITE" id="PS50010"/>
    </source>
</evidence>
<reference evidence="8" key="2">
    <citation type="submission" date="2025-08" db="UniProtKB">
        <authorList>
            <consortium name="Ensembl"/>
        </authorList>
    </citation>
    <scope>IDENTIFICATION</scope>
</reference>
<feature type="domain" description="CRAL-TRIO" evidence="7">
    <location>
        <begin position="72"/>
        <end position="170"/>
    </location>
</feature>
<keyword evidence="9" id="KW-1185">Reference proteome</keyword>
<dbReference type="PROSITE" id="PS50003">
    <property type="entry name" value="PH_DOMAIN"/>
    <property type="match status" value="1"/>
</dbReference>
<sequence length="1041" mass="118954">MSSKDEIMQQEIRPLLAVDIIEQLHRQFALLSGGRGKDGAPIITFPEYSGFSEVPEEDFLNVVTYLTSIPSLDAASIGFIIIIDRRKDKWSSVKASLSRIAGAFPGNLQLVLVLRPSRFFQRAIADLGIKLHKDDFKMKIVMLNSLSDLHGYVDKGQLTRELGGSLEYCHSQWIHHRTAIENFAMTVKTTAQMLQKFGTDLAETELPNDVQCTKDLLTAHTDKHNNLKDELKLALRQGTTLFGCIKEQAAKSENHELNPDEMENQTTVERLLAQLDETENAFEQFWCKHHLKLEQCLQLRHFEQDFREVKVSLDSLMESLTSLSDIGDCVARVEHLLKELKTLEEKAQPTVEKAQLHALHGDQLIQSNHYAVDSIRPKCVELRRVCDDFSNESKKKTDVLTKSLQIHMGIDKVNQWCESGIYLLASQAVDKCQSQEGAESALTDIENFLDSAEKNQLTELRNLHNQYEVVLSEEIKGSVLKALKRLEDVQEMFEKRHVSLKRLSAKQTRPIQPVAPRPESSPKRPSLKNTPRTTGNQQPLARRASDNSNSSKQPAEVDLNKKKNIRKTKGGIKIEVMHEESQGGSTHVVVTNETEESLSNRRRHIMTELIETERLYVEELQSIMEGYFAEMNNAELSHLLPPSLENKRDVLFGNLPEIYEFHNRTFLMELENCAEKPELVGTCFLKRKEELQVYEKYCQNKPRSEVLWRQCGDSLFFQECQKKLDHKLSLDAYLLKPVQRITKYQLMLKEMLKCSKGQGMAELEEALATMLDIIKSVNDSMHQIAITGFEGNLSELGKLLMQGSFNVWTDHKKGHSKVKDLARFKPMQRHLFLYDKMLLFCKKREETSDGHEKTPSYSFKHSLKMSAVGITENVKGDSKKFEVWYNGREEVYIIQAPSMDVKNMWVSEIRKVLTGQLEACREASQLNIYGAPMRNVRKVALKQSDSSSPESGFRRSNPSPNMRQKRGWTQRRLLSMDTEDFETIPSSAEESSNSSEDEGNNKNGDNSRFRVQLTYESREAKDLSLETGDLVQFLEEAENGN</sequence>
<keyword evidence="1" id="KW-0597">Phosphoprotein</keyword>
<dbReference type="CDD" id="cd01227">
    <property type="entry name" value="PH_Dbs"/>
    <property type="match status" value="1"/>
</dbReference>
<dbReference type="SMART" id="SM00150">
    <property type="entry name" value="SPEC"/>
    <property type="match status" value="1"/>
</dbReference>
<dbReference type="Ensembl" id="ENSAOCT00000032404.2">
    <property type="protein sequence ID" value="ENSAOCP00000030595.2"/>
    <property type="gene ID" value="ENSAOCG00000021687.2"/>
</dbReference>
<dbReference type="InterPro" id="IPR035534">
    <property type="entry name" value="DBS_PH"/>
</dbReference>
<reference evidence="8" key="3">
    <citation type="submission" date="2025-09" db="UniProtKB">
        <authorList>
            <consortium name="Ensembl"/>
        </authorList>
    </citation>
    <scope>IDENTIFICATION</scope>
</reference>
<dbReference type="InterPro" id="IPR001251">
    <property type="entry name" value="CRAL-TRIO_dom"/>
</dbReference>
<dbReference type="SUPFAM" id="SSF52087">
    <property type="entry name" value="CRAL/TRIO domain"/>
    <property type="match status" value="1"/>
</dbReference>
<keyword evidence="2" id="KW-0344">Guanine-nucleotide releasing factor</keyword>
<dbReference type="InterPro" id="IPR001331">
    <property type="entry name" value="GDS_CDC24_CS"/>
</dbReference>
<reference evidence="8 9" key="1">
    <citation type="submission" date="2022-01" db="EMBL/GenBank/DDBJ databases">
        <title>A chromosome-scale genome assembly of the false clownfish, Amphiprion ocellaris.</title>
        <authorList>
            <person name="Ryu T."/>
        </authorList>
    </citation>
    <scope>NUCLEOTIDE SEQUENCE [LARGE SCALE GENOMIC DNA]</scope>
</reference>
<dbReference type="AlphaFoldDB" id="A0A3Q1CTW5"/>
<dbReference type="InterPro" id="IPR036865">
    <property type="entry name" value="CRAL-TRIO_dom_sf"/>
</dbReference>
<dbReference type="SMART" id="SM00233">
    <property type="entry name" value="PH"/>
    <property type="match status" value="1"/>
</dbReference>
<dbReference type="PROSITE" id="PS50191">
    <property type="entry name" value="CRAL_TRIO"/>
    <property type="match status" value="1"/>
</dbReference>
<dbReference type="Gene3D" id="2.30.29.30">
    <property type="entry name" value="Pleckstrin-homology domain (PH domain)/Phosphotyrosine-binding domain (PTB)"/>
    <property type="match status" value="1"/>
</dbReference>
<dbReference type="GO" id="GO:0035556">
    <property type="term" value="P:intracellular signal transduction"/>
    <property type="evidence" value="ECO:0007669"/>
    <property type="project" value="InterPro"/>
</dbReference>
<dbReference type="FunFam" id="2.30.29.30:FF:000078">
    <property type="entry name" value="Guanine nucleotide exchange factor DBS"/>
    <property type="match status" value="1"/>
</dbReference>
<feature type="region of interest" description="Disordered" evidence="4">
    <location>
        <begin position="941"/>
        <end position="1013"/>
    </location>
</feature>
<accession>A0A3Q1CTW5</accession>
<gene>
    <name evidence="8" type="primary">MCF2L2</name>
</gene>
<dbReference type="Gene3D" id="3.40.525.10">
    <property type="entry name" value="CRAL-TRIO lipid binding domain"/>
    <property type="match status" value="1"/>
</dbReference>
<dbReference type="PROSITE" id="PS50010">
    <property type="entry name" value="DH_2"/>
    <property type="match status" value="1"/>
</dbReference>
<comment type="similarity">
    <text evidence="3">Belongs to the MCF2 family.</text>
</comment>
<feature type="region of interest" description="Disordered" evidence="4">
    <location>
        <begin position="501"/>
        <end position="564"/>
    </location>
</feature>
<dbReference type="Proteomes" id="UP001501940">
    <property type="component" value="Chromosome 2"/>
</dbReference>
<dbReference type="GeneTree" id="ENSGT00940000161734"/>
<feature type="compositionally biased region" description="Polar residues" evidence="4">
    <location>
        <begin position="943"/>
        <end position="962"/>
    </location>
</feature>
<dbReference type="OMA" id="KGIVFCK"/>
<dbReference type="InterPro" id="IPR018159">
    <property type="entry name" value="Spectrin/alpha-actinin"/>
</dbReference>
<feature type="domain" description="PH" evidence="5">
    <location>
        <begin position="792"/>
        <end position="914"/>
    </location>
</feature>
<proteinExistence type="inferred from homology"/>
<dbReference type="InterPro" id="IPR055251">
    <property type="entry name" value="SOS1_NGEF_PH"/>
</dbReference>
<evidence type="ECO:0000259" key="7">
    <source>
        <dbReference type="PROSITE" id="PS50191"/>
    </source>
</evidence>
<dbReference type="SUPFAM" id="SSF46966">
    <property type="entry name" value="Spectrin repeat"/>
    <property type="match status" value="1"/>
</dbReference>
<evidence type="ECO:0008006" key="10">
    <source>
        <dbReference type="Google" id="ProtNLM"/>
    </source>
</evidence>
<feature type="domain" description="DH" evidence="6">
    <location>
        <begin position="601"/>
        <end position="780"/>
    </location>
</feature>
<name>A0A3Q1CTW5_AMPOC</name>
<dbReference type="SMART" id="SM00516">
    <property type="entry name" value="SEC14"/>
    <property type="match status" value="1"/>
</dbReference>
<dbReference type="PANTHER" id="PTHR22826">
    <property type="entry name" value="RHO GUANINE EXCHANGE FACTOR-RELATED"/>
    <property type="match status" value="1"/>
</dbReference>
<evidence type="ECO:0000256" key="3">
    <source>
        <dbReference type="ARBA" id="ARBA00049987"/>
    </source>
</evidence>
<dbReference type="InterPro" id="IPR000219">
    <property type="entry name" value="DH_dom"/>
</dbReference>
<evidence type="ECO:0000256" key="2">
    <source>
        <dbReference type="ARBA" id="ARBA00022658"/>
    </source>
</evidence>
<dbReference type="SUPFAM" id="SSF50729">
    <property type="entry name" value="PH domain-like"/>
    <property type="match status" value="1"/>
</dbReference>
<dbReference type="Gene3D" id="1.20.900.10">
    <property type="entry name" value="Dbl homology (DH) domain"/>
    <property type="match status" value="1"/>
</dbReference>
<dbReference type="SMART" id="SM00325">
    <property type="entry name" value="RhoGEF"/>
    <property type="match status" value="1"/>
</dbReference>
<dbReference type="GO" id="GO:0005085">
    <property type="term" value="F:guanyl-nucleotide exchange factor activity"/>
    <property type="evidence" value="ECO:0007669"/>
    <property type="project" value="UniProtKB-KW"/>
</dbReference>
<organism evidence="8 9">
    <name type="scientific">Amphiprion ocellaris</name>
    <name type="common">Clown anemonefish</name>
    <dbReference type="NCBI Taxonomy" id="80972"/>
    <lineage>
        <taxon>Eukaryota</taxon>
        <taxon>Metazoa</taxon>
        <taxon>Chordata</taxon>
        <taxon>Craniata</taxon>
        <taxon>Vertebrata</taxon>
        <taxon>Euteleostomi</taxon>
        <taxon>Actinopterygii</taxon>
        <taxon>Neopterygii</taxon>
        <taxon>Teleostei</taxon>
        <taxon>Neoteleostei</taxon>
        <taxon>Acanthomorphata</taxon>
        <taxon>Ovalentaria</taxon>
        <taxon>Pomacentridae</taxon>
        <taxon>Amphiprion</taxon>
    </lineage>
</organism>
<evidence type="ECO:0000259" key="5">
    <source>
        <dbReference type="PROSITE" id="PS50003"/>
    </source>
</evidence>
<evidence type="ECO:0000256" key="4">
    <source>
        <dbReference type="SAM" id="MobiDB-lite"/>
    </source>
</evidence>
<dbReference type="Pfam" id="PF00621">
    <property type="entry name" value="RhoGEF"/>
    <property type="match status" value="1"/>
</dbReference>
<protein>
    <recommendedName>
        <fullName evidence="10">MCF.2 cell line derived transforming sequence-like 2</fullName>
    </recommendedName>
</protein>
<dbReference type="Pfam" id="PF23289">
    <property type="entry name" value="Spectrin_5"/>
    <property type="match status" value="1"/>
</dbReference>
<dbReference type="Gene3D" id="1.20.58.60">
    <property type="match status" value="1"/>
</dbReference>
<evidence type="ECO:0000313" key="8">
    <source>
        <dbReference type="Ensembl" id="ENSAOCP00000030595.2"/>
    </source>
</evidence>
<feature type="compositionally biased region" description="Polar residues" evidence="4">
    <location>
        <begin position="527"/>
        <end position="539"/>
    </location>
</feature>
<dbReference type="CDD" id="cd00176">
    <property type="entry name" value="SPEC"/>
    <property type="match status" value="1"/>
</dbReference>
<evidence type="ECO:0000313" key="9">
    <source>
        <dbReference type="Proteomes" id="UP001501940"/>
    </source>
</evidence>
<dbReference type="InterPro" id="IPR011993">
    <property type="entry name" value="PH-like_dom_sf"/>
</dbReference>
<dbReference type="InterPro" id="IPR001849">
    <property type="entry name" value="PH_domain"/>
</dbReference>
<dbReference type="PROSITE" id="PS00741">
    <property type="entry name" value="DH_1"/>
    <property type="match status" value="1"/>
</dbReference>
<dbReference type="InterPro" id="IPR056466">
    <property type="entry name" value="Spectrin_DBS"/>
</dbReference>
<dbReference type="InterPro" id="IPR035899">
    <property type="entry name" value="DBL_dom_sf"/>
</dbReference>
<dbReference type="Pfam" id="PF13716">
    <property type="entry name" value="CRAL_TRIO_2"/>
    <property type="match status" value="1"/>
</dbReference>
<evidence type="ECO:0000256" key="1">
    <source>
        <dbReference type="ARBA" id="ARBA00022553"/>
    </source>
</evidence>